<dbReference type="EMBL" id="CH476617">
    <property type="protein sequence ID" value="EEP80130.1"/>
    <property type="molecule type" value="Genomic_DNA"/>
</dbReference>
<protein>
    <recommendedName>
        <fullName evidence="3">Cytoplasmic tRNA 2-thiolation protein 2</fullName>
    </recommendedName>
</protein>
<dbReference type="GO" id="GO:0016783">
    <property type="term" value="F:sulfurtransferase activity"/>
    <property type="evidence" value="ECO:0007669"/>
    <property type="project" value="TreeGrafter"/>
</dbReference>
<evidence type="ECO:0000256" key="1">
    <source>
        <dbReference type="ARBA" id="ARBA00022490"/>
    </source>
</evidence>
<evidence type="ECO:0000256" key="2">
    <source>
        <dbReference type="ARBA" id="ARBA00022694"/>
    </source>
</evidence>
<dbReference type="InParanoid" id="C4JV19"/>
<dbReference type="Pfam" id="PF10288">
    <property type="entry name" value="CTU2"/>
    <property type="match status" value="1"/>
</dbReference>
<dbReference type="InterPro" id="IPR019407">
    <property type="entry name" value="CTU2"/>
</dbReference>
<dbReference type="HAMAP" id="MF_03054">
    <property type="entry name" value="CTU2"/>
    <property type="match status" value="1"/>
</dbReference>
<dbReference type="eggNOG" id="KOG2594">
    <property type="taxonomic scope" value="Eukaryota"/>
</dbReference>
<accession>C4JV19</accession>
<gene>
    <name evidence="3" type="primary">NCS2</name>
    <name evidence="3" type="synonym">CTU2</name>
    <name evidence="4" type="ORF">UREG_04972</name>
</gene>
<comment type="function">
    <text evidence="3">Plays a central role in 2-thiolation of mcm(5)S(2)U at tRNA wobble positions of tRNA(Lys), tRNA(Glu) and tRNA(Gln). May act by forming a heterodimer with NCS6 that ligates sulfur from thiocarboxylated URM1 onto the uridine of tRNAs at wobble position. Prior mcm(5) tRNA modification by the elongator complex is required for 2-thiolation. May also be involved in protein urmylation.</text>
</comment>
<dbReference type="Proteomes" id="UP000002058">
    <property type="component" value="Unassembled WGS sequence"/>
</dbReference>
<organism evidence="4 5">
    <name type="scientific">Uncinocarpus reesii (strain UAMH 1704)</name>
    <dbReference type="NCBI Taxonomy" id="336963"/>
    <lineage>
        <taxon>Eukaryota</taxon>
        <taxon>Fungi</taxon>
        <taxon>Dikarya</taxon>
        <taxon>Ascomycota</taxon>
        <taxon>Pezizomycotina</taxon>
        <taxon>Eurotiomycetes</taxon>
        <taxon>Eurotiomycetidae</taxon>
        <taxon>Onygenales</taxon>
        <taxon>Onygenaceae</taxon>
        <taxon>Uncinocarpus</taxon>
    </lineage>
</organism>
<keyword evidence="2 3" id="KW-0819">tRNA processing</keyword>
<dbReference type="OMA" id="EGDSTWA"/>
<comment type="pathway">
    <text evidence="3">tRNA modification; 5-methoxycarbonylmethyl-2-thiouridine-tRNA biosynthesis.</text>
</comment>
<dbReference type="HOGENOM" id="CLU_024534_3_0_1"/>
<comment type="subcellular location">
    <subcellularLocation>
        <location evidence="3">Cytoplasm</location>
    </subcellularLocation>
</comment>
<dbReference type="OrthoDB" id="25129at2759"/>
<dbReference type="GO" id="GO:0000049">
    <property type="term" value="F:tRNA binding"/>
    <property type="evidence" value="ECO:0007669"/>
    <property type="project" value="InterPro"/>
</dbReference>
<reference evidence="5" key="1">
    <citation type="journal article" date="2009" name="Genome Res.">
        <title>Comparative genomic analyses of the human fungal pathogens Coccidioides and their relatives.</title>
        <authorList>
            <person name="Sharpton T.J."/>
            <person name="Stajich J.E."/>
            <person name="Rounsley S.D."/>
            <person name="Gardner M.J."/>
            <person name="Wortman J.R."/>
            <person name="Jordar V.S."/>
            <person name="Maiti R."/>
            <person name="Kodira C.D."/>
            <person name="Neafsey D.E."/>
            <person name="Zeng Q."/>
            <person name="Hung C.-Y."/>
            <person name="McMahan C."/>
            <person name="Muszewska A."/>
            <person name="Grynberg M."/>
            <person name="Mandel M.A."/>
            <person name="Kellner E.M."/>
            <person name="Barker B.M."/>
            <person name="Galgiani J.N."/>
            <person name="Orbach M.J."/>
            <person name="Kirkland T.N."/>
            <person name="Cole G.T."/>
            <person name="Henn M.R."/>
            <person name="Birren B.W."/>
            <person name="Taylor J.W."/>
        </authorList>
    </citation>
    <scope>NUCLEOTIDE SEQUENCE [LARGE SCALE GENOMIC DNA]</scope>
    <source>
        <strain evidence="5">UAMH 1704</strain>
    </source>
</reference>
<evidence type="ECO:0000256" key="3">
    <source>
        <dbReference type="HAMAP-Rule" id="MF_03054"/>
    </source>
</evidence>
<dbReference type="GeneID" id="8438026"/>
<dbReference type="GO" id="GO:0016779">
    <property type="term" value="F:nucleotidyltransferase activity"/>
    <property type="evidence" value="ECO:0007669"/>
    <property type="project" value="UniProtKB-UniRule"/>
</dbReference>
<dbReference type="RefSeq" id="XP_002584283.1">
    <property type="nucleotide sequence ID" value="XM_002584237.1"/>
</dbReference>
<dbReference type="VEuPathDB" id="FungiDB:UREG_04972"/>
<dbReference type="AlphaFoldDB" id="C4JV19"/>
<dbReference type="PANTHER" id="PTHR20882">
    <property type="entry name" value="CYTOPLASMIC TRNA 2-THIOLATION PROTEIN 2"/>
    <property type="match status" value="1"/>
</dbReference>
<keyword evidence="1 3" id="KW-0963">Cytoplasm</keyword>
<sequence length="343" mass="37603">MAGNSRDCIDCKAAPSCVTVRTRALCEFLQTKVLRRMDRYRPSGLLEKQSSAGPKRTAFDLHVLVVDTASSVAPKSVVESGRLDKIKETYPGHTYTEMPLHRILEYDASIKGLLSHYSAIPSDNITRSDEEALALFHASFSTATARADIKGILLRRLVVAFATSHECDGILWGDSDSRLAAKTLANVAKGRGSTLVWDACDGMSPWGIYFNFPLRDLYKTELELFASYAMRTIEPVIERDPQNFGDMSTRHMSIEDLMSQYVMTQGAKYPGVMANIVRTVDKLQTPAATDGTLCILCGMPADLAADGEPTMPSAEGKTGKVQPTCYGCRRTLLDMKAPALWSG</sequence>
<dbReference type="UniPathway" id="UPA00988"/>
<dbReference type="KEGG" id="ure:UREG_04972"/>
<evidence type="ECO:0000313" key="5">
    <source>
        <dbReference type="Proteomes" id="UP000002058"/>
    </source>
</evidence>
<proteinExistence type="inferred from homology"/>
<dbReference type="GO" id="GO:0002143">
    <property type="term" value="P:tRNA wobble position uridine thiolation"/>
    <property type="evidence" value="ECO:0007669"/>
    <property type="project" value="TreeGrafter"/>
</dbReference>
<dbReference type="Gene3D" id="3.40.50.620">
    <property type="entry name" value="HUPs"/>
    <property type="match status" value="1"/>
</dbReference>
<dbReference type="InterPro" id="IPR014729">
    <property type="entry name" value="Rossmann-like_a/b/a_fold"/>
</dbReference>
<dbReference type="PANTHER" id="PTHR20882:SF14">
    <property type="entry name" value="CYTOPLASMIC TRNA 2-THIOLATION PROTEIN 2"/>
    <property type="match status" value="1"/>
</dbReference>
<dbReference type="GO" id="GO:0005829">
    <property type="term" value="C:cytosol"/>
    <property type="evidence" value="ECO:0007669"/>
    <property type="project" value="TreeGrafter"/>
</dbReference>
<evidence type="ECO:0000313" key="4">
    <source>
        <dbReference type="EMBL" id="EEP80130.1"/>
    </source>
</evidence>
<dbReference type="GO" id="GO:0032447">
    <property type="term" value="P:protein urmylation"/>
    <property type="evidence" value="ECO:0007669"/>
    <property type="project" value="UniProtKB-UniRule"/>
</dbReference>
<name>C4JV19_UNCRE</name>
<keyword evidence="5" id="KW-1185">Reference proteome</keyword>
<dbReference type="STRING" id="336963.C4JV19"/>
<comment type="similarity">
    <text evidence="3">Belongs to the CTU2/NCS2 family.</text>
</comment>